<name>A0A1M4TTP2_9RHOB</name>
<evidence type="ECO:0000256" key="5">
    <source>
        <dbReference type="RuleBase" id="RU004106"/>
    </source>
</evidence>
<comment type="similarity">
    <text evidence="2 5">Belongs to the class-IV pyridoxal-phosphate-dependent aminotransferase family.</text>
</comment>
<evidence type="ECO:0000256" key="3">
    <source>
        <dbReference type="ARBA" id="ARBA00014472"/>
    </source>
</evidence>
<sequence length="215" mass="23959">MESPVRPPTEPDFRLIETFAFRPGQGFVRVTRHLRRMARTADWLGVRFDVRRVGEVLDGVSGADPLRCRLTLDLTGVPKITTGSLADNPPGWTVGLATPRLTSSDIWLRHKTTRRAIYDQARAELPDGVDELLFLNERDELCEGTITNLFVETEDRRLLTPPVAAGLLPGILREELLETGRATEAVLTLHDLAAAHRVWMGNSLRGLIPARVILP</sequence>
<dbReference type="OrthoDB" id="9809239at2"/>
<dbReference type="Gene3D" id="3.20.10.10">
    <property type="entry name" value="D-amino Acid Aminotransferase, subunit A, domain 2"/>
    <property type="match status" value="1"/>
</dbReference>
<dbReference type="InterPro" id="IPR001544">
    <property type="entry name" value="Aminotrans_IV"/>
</dbReference>
<dbReference type="Proteomes" id="UP000325134">
    <property type="component" value="Unassembled WGS sequence"/>
</dbReference>
<dbReference type="InterPro" id="IPR043131">
    <property type="entry name" value="BCAT-like_N"/>
</dbReference>
<dbReference type="SUPFAM" id="SSF56752">
    <property type="entry name" value="D-aminoacid aminotransferase-like PLP-dependent enzymes"/>
    <property type="match status" value="1"/>
</dbReference>
<reference evidence="7 8" key="1">
    <citation type="submission" date="2016-11" db="EMBL/GenBank/DDBJ databases">
        <authorList>
            <person name="Varghese N."/>
            <person name="Submissions S."/>
        </authorList>
    </citation>
    <scope>NUCLEOTIDE SEQUENCE [LARGE SCALE GENOMIC DNA]</scope>
    <source>
        <strain evidence="7 8">DSM 29341</strain>
    </source>
</reference>
<keyword evidence="4 6" id="KW-0663">Pyridoxal phosphate</keyword>
<dbReference type="InterPro" id="IPR018300">
    <property type="entry name" value="Aminotrans_IV_CS"/>
</dbReference>
<dbReference type="NCBIfam" id="NF005729">
    <property type="entry name" value="PRK07546.1-3"/>
    <property type="match status" value="1"/>
</dbReference>
<evidence type="ECO:0000313" key="8">
    <source>
        <dbReference type="Proteomes" id="UP000325134"/>
    </source>
</evidence>
<dbReference type="RefSeq" id="WP_149774579.1">
    <property type="nucleotide sequence ID" value="NZ_FQVK01000003.1"/>
</dbReference>
<dbReference type="InterPro" id="IPR036038">
    <property type="entry name" value="Aminotransferase-like"/>
</dbReference>
<keyword evidence="7" id="KW-0456">Lyase</keyword>
<dbReference type="PROSITE" id="PS00770">
    <property type="entry name" value="AA_TRANSFER_CLASS_4"/>
    <property type="match status" value="1"/>
</dbReference>
<dbReference type="Pfam" id="PF01063">
    <property type="entry name" value="Aminotran_4"/>
    <property type="match status" value="1"/>
</dbReference>
<dbReference type="GO" id="GO:0016829">
    <property type="term" value="F:lyase activity"/>
    <property type="evidence" value="ECO:0007669"/>
    <property type="project" value="UniProtKB-KW"/>
</dbReference>
<dbReference type="NCBIfam" id="NF005731">
    <property type="entry name" value="PRK07546.1-5"/>
    <property type="match status" value="1"/>
</dbReference>
<comment type="cofactor">
    <cofactor evidence="1 6">
        <name>pyridoxal 5'-phosphate</name>
        <dbReference type="ChEBI" id="CHEBI:597326"/>
    </cofactor>
</comment>
<evidence type="ECO:0000256" key="1">
    <source>
        <dbReference type="ARBA" id="ARBA00001933"/>
    </source>
</evidence>
<dbReference type="EMBL" id="FQVK01000003">
    <property type="protein sequence ID" value="SHE47860.1"/>
    <property type="molecule type" value="Genomic_DNA"/>
</dbReference>
<evidence type="ECO:0000313" key="7">
    <source>
        <dbReference type="EMBL" id="SHE47860.1"/>
    </source>
</evidence>
<evidence type="ECO:0000256" key="6">
    <source>
        <dbReference type="RuleBase" id="RU004516"/>
    </source>
</evidence>
<dbReference type="InterPro" id="IPR043132">
    <property type="entry name" value="BCAT-like_C"/>
</dbReference>
<accession>A0A1M4TTP2</accession>
<dbReference type="Gene3D" id="3.30.470.10">
    <property type="match status" value="1"/>
</dbReference>
<evidence type="ECO:0000256" key="2">
    <source>
        <dbReference type="ARBA" id="ARBA00009320"/>
    </source>
</evidence>
<keyword evidence="8" id="KW-1185">Reference proteome</keyword>
<gene>
    <name evidence="7" type="ORF">SAMN05444279_1034</name>
</gene>
<evidence type="ECO:0000256" key="4">
    <source>
        <dbReference type="ARBA" id="ARBA00022898"/>
    </source>
</evidence>
<dbReference type="AlphaFoldDB" id="A0A1M4TTP2"/>
<proteinExistence type="inferred from homology"/>
<protein>
    <recommendedName>
        <fullName evidence="3">Probable branched-chain-amino-acid aminotransferase</fullName>
    </recommendedName>
</protein>
<organism evidence="7 8">
    <name type="scientific">Ruegeria intermedia</name>
    <dbReference type="NCBI Taxonomy" id="996115"/>
    <lineage>
        <taxon>Bacteria</taxon>
        <taxon>Pseudomonadati</taxon>
        <taxon>Pseudomonadota</taxon>
        <taxon>Alphaproteobacteria</taxon>
        <taxon>Rhodobacterales</taxon>
        <taxon>Roseobacteraceae</taxon>
        <taxon>Ruegeria</taxon>
    </lineage>
</organism>